<feature type="transmembrane region" description="Helical" evidence="8">
    <location>
        <begin position="189"/>
        <end position="210"/>
    </location>
</feature>
<evidence type="ECO:0000256" key="8">
    <source>
        <dbReference type="SAM" id="Phobius"/>
    </source>
</evidence>
<reference evidence="10" key="1">
    <citation type="submission" date="2020-12" db="EMBL/GenBank/DDBJ databases">
        <title>Metabolic potential, ecology and presence of endohyphal bacteria is reflected in genomic diversity of Mucoromycotina.</title>
        <authorList>
            <person name="Muszewska A."/>
            <person name="Okrasinska A."/>
            <person name="Steczkiewicz K."/>
            <person name="Drgas O."/>
            <person name="Orlowska M."/>
            <person name="Perlinska-Lenart U."/>
            <person name="Aleksandrzak-Piekarczyk T."/>
            <person name="Szatraj K."/>
            <person name="Zielenkiewicz U."/>
            <person name="Pilsyk S."/>
            <person name="Malc E."/>
            <person name="Mieczkowski P."/>
            <person name="Kruszewska J.S."/>
            <person name="Biernat P."/>
            <person name="Pawlowska J."/>
        </authorList>
    </citation>
    <scope>NUCLEOTIDE SEQUENCE</scope>
    <source>
        <strain evidence="10">WA0000051536</strain>
    </source>
</reference>
<dbReference type="PANTHER" id="PTHR48022">
    <property type="entry name" value="PLASTIDIC GLUCOSE TRANSPORTER 4"/>
    <property type="match status" value="1"/>
</dbReference>
<keyword evidence="11" id="KW-1185">Reference proteome</keyword>
<dbReference type="PROSITE" id="PS50850">
    <property type="entry name" value="MFS"/>
    <property type="match status" value="1"/>
</dbReference>
<dbReference type="SUPFAM" id="SSF103473">
    <property type="entry name" value="MFS general substrate transporter"/>
    <property type="match status" value="1"/>
</dbReference>
<evidence type="ECO:0000313" key="10">
    <source>
        <dbReference type="EMBL" id="KAG2188782.1"/>
    </source>
</evidence>
<gene>
    <name evidence="10" type="ORF">INT44_003921</name>
</gene>
<comment type="subcellular location">
    <subcellularLocation>
        <location evidence="1">Membrane</location>
        <topology evidence="1">Multi-pass membrane protein</topology>
    </subcellularLocation>
</comment>
<protein>
    <recommendedName>
        <fullName evidence="9">Major facilitator superfamily (MFS) profile domain-containing protein</fullName>
    </recommendedName>
</protein>
<comment type="similarity">
    <text evidence="2 7">Belongs to the major facilitator superfamily. Sugar transporter (TC 2.A.1.1) family.</text>
</comment>
<evidence type="ECO:0000256" key="6">
    <source>
        <dbReference type="ARBA" id="ARBA00023136"/>
    </source>
</evidence>
<accession>A0A8H7UP10</accession>
<name>A0A8H7UP10_9FUNG</name>
<evidence type="ECO:0000256" key="1">
    <source>
        <dbReference type="ARBA" id="ARBA00004141"/>
    </source>
</evidence>
<feature type="transmembrane region" description="Helical" evidence="8">
    <location>
        <begin position="347"/>
        <end position="367"/>
    </location>
</feature>
<dbReference type="InterPro" id="IPR005829">
    <property type="entry name" value="Sugar_transporter_CS"/>
</dbReference>
<dbReference type="Proteomes" id="UP000612746">
    <property type="component" value="Unassembled WGS sequence"/>
</dbReference>
<keyword evidence="6 8" id="KW-0472">Membrane</keyword>
<evidence type="ECO:0000256" key="7">
    <source>
        <dbReference type="RuleBase" id="RU003346"/>
    </source>
</evidence>
<dbReference type="PRINTS" id="PR00171">
    <property type="entry name" value="SUGRTRNSPORT"/>
</dbReference>
<feature type="transmembrane region" description="Helical" evidence="8">
    <location>
        <begin position="97"/>
        <end position="117"/>
    </location>
</feature>
<dbReference type="InterPro" id="IPR050360">
    <property type="entry name" value="MFS_Sugar_Transporters"/>
</dbReference>
<feature type="transmembrane region" description="Helical" evidence="8">
    <location>
        <begin position="123"/>
        <end position="144"/>
    </location>
</feature>
<evidence type="ECO:0000313" key="11">
    <source>
        <dbReference type="Proteomes" id="UP000612746"/>
    </source>
</evidence>
<evidence type="ECO:0000259" key="9">
    <source>
        <dbReference type="PROSITE" id="PS50850"/>
    </source>
</evidence>
<proteinExistence type="inferred from homology"/>
<dbReference type="InterPro" id="IPR005828">
    <property type="entry name" value="MFS_sugar_transport-like"/>
</dbReference>
<evidence type="ECO:0000256" key="2">
    <source>
        <dbReference type="ARBA" id="ARBA00010992"/>
    </source>
</evidence>
<dbReference type="Pfam" id="PF00083">
    <property type="entry name" value="Sugar_tr"/>
    <property type="match status" value="1"/>
</dbReference>
<dbReference type="InterPro" id="IPR036259">
    <property type="entry name" value="MFS_trans_sf"/>
</dbReference>
<dbReference type="GO" id="GO:0005351">
    <property type="term" value="F:carbohydrate:proton symporter activity"/>
    <property type="evidence" value="ECO:0007669"/>
    <property type="project" value="TreeGrafter"/>
</dbReference>
<feature type="transmembrane region" description="Helical" evidence="8">
    <location>
        <begin position="279"/>
        <end position="299"/>
    </location>
</feature>
<dbReference type="AlphaFoldDB" id="A0A8H7UP10"/>
<feature type="transmembrane region" description="Helical" evidence="8">
    <location>
        <begin position="319"/>
        <end position="340"/>
    </location>
</feature>
<sequence length="490" mass="53813">MTLDISEKSSMDVVDFAKSKGRRRTVYISSTLAATGGFVTGYDVGAIASILVLPTFLDAFPDLDTNLQSVLLMVTLAAGAIGAFTSGFFCDHLSRRYTIVLGAFIFVIGLILQIIGLKTGVLFTGRIIASFGGGMITCTIPLYHSEIAPADIRGRLISLFSVMVSAGTLVGYFVTFGTSYLTSNWSWRAVWLIHVIVCAFLGIFAWFLPFSPRWLIDHDRHEEALENLSSLRELPVEHHQIQDEYHEIKAELELERTFGRRTYMELFGKGNRMRTYMSAGLSAGSALTGTQLATLFQAVSYYAPAIFKNAGLSDVSTSLAATGGMGAAALLGTCVTVMWLDKFGRRVYLISGAFTLFASMMIIGAMFSCYAETDSDGNILMNSISARNVVIAFLFIFNFVYNATLEPISFVLPAEVYNMRCRAKGLAFVTGLWWICAIFTTLIMPPLSAIYPAAPYYLFGGCSFVAAIMMCTFPETKDLTLEQMEQLFSK</sequence>
<dbReference type="PANTHER" id="PTHR48022:SF2">
    <property type="entry name" value="PLASTIDIC GLUCOSE TRANSPORTER 4"/>
    <property type="match status" value="1"/>
</dbReference>
<feature type="transmembrane region" description="Helical" evidence="8">
    <location>
        <begin position="425"/>
        <end position="444"/>
    </location>
</feature>
<feature type="transmembrane region" description="Helical" evidence="8">
    <location>
        <begin position="456"/>
        <end position="474"/>
    </location>
</feature>
<dbReference type="NCBIfam" id="TIGR00879">
    <property type="entry name" value="SP"/>
    <property type="match status" value="1"/>
</dbReference>
<evidence type="ECO:0000256" key="3">
    <source>
        <dbReference type="ARBA" id="ARBA00022448"/>
    </source>
</evidence>
<dbReference type="InterPro" id="IPR020846">
    <property type="entry name" value="MFS_dom"/>
</dbReference>
<comment type="caution">
    <text evidence="10">The sequence shown here is derived from an EMBL/GenBank/DDBJ whole genome shotgun (WGS) entry which is preliminary data.</text>
</comment>
<organism evidence="10 11">
    <name type="scientific">Umbelopsis vinacea</name>
    <dbReference type="NCBI Taxonomy" id="44442"/>
    <lineage>
        <taxon>Eukaryota</taxon>
        <taxon>Fungi</taxon>
        <taxon>Fungi incertae sedis</taxon>
        <taxon>Mucoromycota</taxon>
        <taxon>Mucoromycotina</taxon>
        <taxon>Umbelopsidomycetes</taxon>
        <taxon>Umbelopsidales</taxon>
        <taxon>Umbelopsidaceae</taxon>
        <taxon>Umbelopsis</taxon>
    </lineage>
</organism>
<evidence type="ECO:0000256" key="5">
    <source>
        <dbReference type="ARBA" id="ARBA00022989"/>
    </source>
</evidence>
<dbReference type="PROSITE" id="PS00216">
    <property type="entry name" value="SUGAR_TRANSPORT_1"/>
    <property type="match status" value="1"/>
</dbReference>
<keyword evidence="3 7" id="KW-0813">Transport</keyword>
<dbReference type="InterPro" id="IPR003663">
    <property type="entry name" value="Sugar/inositol_transpt"/>
</dbReference>
<dbReference type="EMBL" id="JAEPRA010000001">
    <property type="protein sequence ID" value="KAG2188782.1"/>
    <property type="molecule type" value="Genomic_DNA"/>
</dbReference>
<feature type="transmembrane region" description="Helical" evidence="8">
    <location>
        <begin position="69"/>
        <end position="90"/>
    </location>
</feature>
<evidence type="ECO:0000256" key="4">
    <source>
        <dbReference type="ARBA" id="ARBA00022692"/>
    </source>
</evidence>
<feature type="transmembrane region" description="Helical" evidence="8">
    <location>
        <begin position="156"/>
        <end position="177"/>
    </location>
</feature>
<dbReference type="GO" id="GO:0016020">
    <property type="term" value="C:membrane"/>
    <property type="evidence" value="ECO:0007669"/>
    <property type="project" value="UniProtKB-SubCell"/>
</dbReference>
<keyword evidence="5 8" id="KW-1133">Transmembrane helix</keyword>
<keyword evidence="4 8" id="KW-0812">Transmembrane</keyword>
<dbReference type="Gene3D" id="1.20.1250.20">
    <property type="entry name" value="MFS general substrate transporter like domains"/>
    <property type="match status" value="1"/>
</dbReference>
<dbReference type="FunFam" id="1.20.1250.20:FF:000134">
    <property type="entry name" value="MFS sugar transporter protein"/>
    <property type="match status" value="1"/>
</dbReference>
<dbReference type="OrthoDB" id="6339427at2759"/>
<feature type="domain" description="Major facilitator superfamily (MFS) profile" evidence="9">
    <location>
        <begin position="29"/>
        <end position="478"/>
    </location>
</feature>
<feature type="transmembrane region" description="Helical" evidence="8">
    <location>
        <begin position="379"/>
        <end position="404"/>
    </location>
</feature>
<feature type="transmembrane region" description="Helical" evidence="8">
    <location>
        <begin position="26"/>
        <end position="57"/>
    </location>
</feature>